<accession>A0ABY0S482</accession>
<evidence type="ECO:0000313" key="1">
    <source>
        <dbReference type="EMBL" id="SDO78718.1"/>
    </source>
</evidence>
<evidence type="ECO:0000313" key="2">
    <source>
        <dbReference type="Proteomes" id="UP000181903"/>
    </source>
</evidence>
<proteinExistence type="predicted"/>
<keyword evidence="2" id="KW-1185">Reference proteome</keyword>
<gene>
    <name evidence="1" type="ORF">SAMN04490208_4951</name>
</gene>
<dbReference type="EMBL" id="LT629706">
    <property type="protein sequence ID" value="SDO78718.1"/>
    <property type="molecule type" value="Genomic_DNA"/>
</dbReference>
<protein>
    <submittedName>
        <fullName evidence="1">Uncharacterized protein</fullName>
    </submittedName>
</protein>
<dbReference type="Proteomes" id="UP000181903">
    <property type="component" value="Chromosome I"/>
</dbReference>
<organism evidence="1 2">
    <name type="scientific">Pseudomonas poae</name>
    <dbReference type="NCBI Taxonomy" id="200451"/>
    <lineage>
        <taxon>Bacteria</taxon>
        <taxon>Pseudomonadati</taxon>
        <taxon>Pseudomonadota</taxon>
        <taxon>Gammaproteobacteria</taxon>
        <taxon>Pseudomonadales</taxon>
        <taxon>Pseudomonadaceae</taxon>
        <taxon>Pseudomonas</taxon>
    </lineage>
</organism>
<reference evidence="1 2" key="1">
    <citation type="submission" date="2016-10" db="EMBL/GenBank/DDBJ databases">
        <authorList>
            <person name="Varghese N."/>
            <person name="Submissions S."/>
        </authorList>
    </citation>
    <scope>NUCLEOTIDE SEQUENCE [LARGE SCALE GENOMIC DNA]</scope>
    <source>
        <strain evidence="1 2">BS2776</strain>
    </source>
</reference>
<name>A0ABY0S482_9PSED</name>
<sequence length="56" mass="6138">MPFNKAQILRGERACPALGCEAPPIQQNAVYLMLLSAWFWGCCAAQRRTSLLATGL</sequence>